<dbReference type="OrthoDB" id="377534at2759"/>
<sequence length="216" mass="24758">MKLGKLNKVLKDQVNTLTCKLQDKTESRSHEIEVLENEKQGIHDKVMFLEKEVNDAKEKMKLTLDELHSAKLDVVLSQQKLNKFCHGAKNIDKILCMGKTNSDKRGLGYEKPLPNAKTPQIIKFVKITASILVPKHNMISTTHNHSKRVSYSHIYYCSICGRKEHIASYCRFVGPCQPYVWPFNGYGYKSNVISTNVKSENVSRWFSPETSTRKIL</sequence>
<proteinExistence type="predicted"/>
<dbReference type="Proteomes" id="UP000541444">
    <property type="component" value="Unassembled WGS sequence"/>
</dbReference>
<dbReference type="AlphaFoldDB" id="A0A7J7KXP1"/>
<keyword evidence="1" id="KW-0175">Coiled coil</keyword>
<feature type="coiled-coil region" evidence="1">
    <location>
        <begin position="32"/>
        <end position="66"/>
    </location>
</feature>
<evidence type="ECO:0000313" key="3">
    <source>
        <dbReference type="Proteomes" id="UP000541444"/>
    </source>
</evidence>
<keyword evidence="3" id="KW-1185">Reference proteome</keyword>
<evidence type="ECO:0000256" key="1">
    <source>
        <dbReference type="SAM" id="Coils"/>
    </source>
</evidence>
<name>A0A7J7KXP1_9MAGN</name>
<accession>A0A7J7KXP1</accession>
<reference evidence="2 3" key="1">
    <citation type="journal article" date="2020" name="IScience">
        <title>Genome Sequencing of the Endangered Kingdonia uniflora (Circaeasteraceae, Ranunculales) Reveals Potential Mechanisms of Evolutionary Specialization.</title>
        <authorList>
            <person name="Sun Y."/>
            <person name="Deng T."/>
            <person name="Zhang A."/>
            <person name="Moore M.J."/>
            <person name="Landis J.B."/>
            <person name="Lin N."/>
            <person name="Zhang H."/>
            <person name="Zhang X."/>
            <person name="Huang J."/>
            <person name="Zhang X."/>
            <person name="Sun H."/>
            <person name="Wang H."/>
        </authorList>
    </citation>
    <scope>NUCLEOTIDE SEQUENCE [LARGE SCALE GENOMIC DNA]</scope>
    <source>
        <strain evidence="2">TB1705</strain>
        <tissue evidence="2">Leaf</tissue>
    </source>
</reference>
<comment type="caution">
    <text evidence="2">The sequence shown here is derived from an EMBL/GenBank/DDBJ whole genome shotgun (WGS) entry which is preliminary data.</text>
</comment>
<gene>
    <name evidence="2" type="ORF">GIB67_040383</name>
</gene>
<evidence type="ECO:0000313" key="2">
    <source>
        <dbReference type="EMBL" id="KAF6135072.1"/>
    </source>
</evidence>
<organism evidence="2 3">
    <name type="scientific">Kingdonia uniflora</name>
    <dbReference type="NCBI Taxonomy" id="39325"/>
    <lineage>
        <taxon>Eukaryota</taxon>
        <taxon>Viridiplantae</taxon>
        <taxon>Streptophyta</taxon>
        <taxon>Embryophyta</taxon>
        <taxon>Tracheophyta</taxon>
        <taxon>Spermatophyta</taxon>
        <taxon>Magnoliopsida</taxon>
        <taxon>Ranunculales</taxon>
        <taxon>Circaeasteraceae</taxon>
        <taxon>Kingdonia</taxon>
    </lineage>
</organism>
<protein>
    <submittedName>
        <fullName evidence="2">Uncharacterized protein</fullName>
    </submittedName>
</protein>
<dbReference type="EMBL" id="JACGCM010002813">
    <property type="protein sequence ID" value="KAF6135072.1"/>
    <property type="molecule type" value="Genomic_DNA"/>
</dbReference>